<feature type="transmembrane region" description="Helical" evidence="5">
    <location>
        <begin position="12"/>
        <end position="30"/>
    </location>
</feature>
<proteinExistence type="predicted"/>
<feature type="domain" description="Cation efflux protein transmembrane" evidence="6">
    <location>
        <begin position="12"/>
        <end position="219"/>
    </location>
</feature>
<organism evidence="8 10">
    <name type="scientific">Enterococcus silesiacus</name>
    <dbReference type="NCBI Taxonomy" id="332949"/>
    <lineage>
        <taxon>Bacteria</taxon>
        <taxon>Bacillati</taxon>
        <taxon>Bacillota</taxon>
        <taxon>Bacilli</taxon>
        <taxon>Lactobacillales</taxon>
        <taxon>Enterococcaceae</taxon>
        <taxon>Enterococcus</taxon>
    </lineage>
</organism>
<evidence type="ECO:0000256" key="3">
    <source>
        <dbReference type="ARBA" id="ARBA00022989"/>
    </source>
</evidence>
<evidence type="ECO:0000313" key="8">
    <source>
        <dbReference type="EMBL" id="OJG93586.1"/>
    </source>
</evidence>
<keyword evidence="2 5" id="KW-0812">Transmembrane</keyword>
<keyword evidence="9" id="KW-1185">Reference proteome</keyword>
<dbReference type="OrthoDB" id="9810598at2"/>
<dbReference type="RefSeq" id="WP_071876176.1">
    <property type="nucleotide sequence ID" value="NZ_JXLC01000001.1"/>
</dbReference>
<name>A0A0S3KDZ4_9ENTE</name>
<gene>
    <name evidence="7" type="ORF">ATZ33_14280</name>
    <name evidence="8" type="ORF">RV15_GL000188</name>
</gene>
<protein>
    <submittedName>
        <fullName evidence="8">Cation efflux family protein</fullName>
    </submittedName>
</protein>
<dbReference type="EMBL" id="CP013614">
    <property type="protein sequence ID" value="ALS02503.1"/>
    <property type="molecule type" value="Genomic_DNA"/>
</dbReference>
<keyword evidence="3 5" id="KW-1133">Transmembrane helix</keyword>
<evidence type="ECO:0000259" key="6">
    <source>
        <dbReference type="Pfam" id="PF01545"/>
    </source>
</evidence>
<dbReference type="InterPro" id="IPR058533">
    <property type="entry name" value="Cation_efflux_TM"/>
</dbReference>
<evidence type="ECO:0000256" key="4">
    <source>
        <dbReference type="ARBA" id="ARBA00023136"/>
    </source>
</evidence>
<reference evidence="7 9" key="2">
    <citation type="submission" date="2015-12" db="EMBL/GenBank/DDBJ databases">
        <authorList>
            <person name="Lauer A."/>
            <person name="Humrighouse B."/>
            <person name="Loparev V."/>
            <person name="Shewmaker P.L."/>
            <person name="Whitney A.M."/>
            <person name="McLaughlin R.W."/>
        </authorList>
    </citation>
    <scope>NUCLEOTIDE SEQUENCE [LARGE SCALE GENOMIC DNA]</scope>
    <source>
        <strain evidence="7 9">LMG 23085</strain>
    </source>
</reference>
<feature type="transmembrane region" description="Helical" evidence="5">
    <location>
        <begin position="158"/>
        <end position="178"/>
    </location>
</feature>
<reference evidence="8 10" key="1">
    <citation type="submission" date="2014-12" db="EMBL/GenBank/DDBJ databases">
        <title>Draft genome sequences of 29 type strains of Enterococci.</title>
        <authorList>
            <person name="Zhong Z."/>
            <person name="Sun Z."/>
            <person name="Liu W."/>
            <person name="Zhang W."/>
            <person name="Zhang H."/>
        </authorList>
    </citation>
    <scope>NUCLEOTIDE SEQUENCE [LARGE SCALE GENOMIC DNA]</scope>
    <source>
        <strain evidence="8 10">DSM 22801</strain>
    </source>
</reference>
<dbReference type="SUPFAM" id="SSF161111">
    <property type="entry name" value="Cation efflux protein transmembrane domain-like"/>
    <property type="match status" value="1"/>
</dbReference>
<dbReference type="GO" id="GO:0008324">
    <property type="term" value="F:monoatomic cation transmembrane transporter activity"/>
    <property type="evidence" value="ECO:0007669"/>
    <property type="project" value="InterPro"/>
</dbReference>
<dbReference type="Proteomes" id="UP000183039">
    <property type="component" value="Unassembled WGS sequence"/>
</dbReference>
<evidence type="ECO:0000313" key="9">
    <source>
        <dbReference type="Proteomes" id="UP000065511"/>
    </source>
</evidence>
<dbReference type="Proteomes" id="UP000065511">
    <property type="component" value="Chromosome"/>
</dbReference>
<accession>A0A0S3KDZ4</accession>
<sequence length="300" mass="33673">MDQKKIEQRALYIGIFFNILMGIAGLIAYRTTKVEALFIDAYFTVMTVLSGAFAIFISKVSANRTTRFPNGFFILEPIYALAKSMLTIALLVFSTISVSNKAYAYFVLGHGKILNLLPIIPYALVMVILCFSLSIFYSRQNKATNSTSTLLLAETKNTLIDGIMSAGVGIAALLVLFINQNSSLGFLLYTADFFVTVLLVISSIKTPFNILKNSLFEILGSTLADKTIYEEIENCVHSHIKQKSLIKHCFIYKLGMSFKICIKLSNQMQAIDTDYLHKKQQSILNELGKKYEFVTLEFIY</sequence>
<dbReference type="EMBL" id="JXLC01000001">
    <property type="protein sequence ID" value="OJG93586.1"/>
    <property type="molecule type" value="Genomic_DNA"/>
</dbReference>
<evidence type="ECO:0000313" key="7">
    <source>
        <dbReference type="EMBL" id="ALS02503.1"/>
    </source>
</evidence>
<feature type="transmembrane region" description="Helical" evidence="5">
    <location>
        <begin position="119"/>
        <end position="137"/>
    </location>
</feature>
<evidence type="ECO:0000256" key="2">
    <source>
        <dbReference type="ARBA" id="ARBA00022692"/>
    </source>
</evidence>
<dbReference type="KEGG" id="ess:ATZ33_14280"/>
<keyword evidence="4 5" id="KW-0472">Membrane</keyword>
<evidence type="ECO:0000256" key="1">
    <source>
        <dbReference type="ARBA" id="ARBA00004141"/>
    </source>
</evidence>
<dbReference type="Gene3D" id="1.20.1510.10">
    <property type="entry name" value="Cation efflux protein transmembrane domain"/>
    <property type="match status" value="1"/>
</dbReference>
<dbReference type="Pfam" id="PF01545">
    <property type="entry name" value="Cation_efflux"/>
    <property type="match status" value="1"/>
</dbReference>
<evidence type="ECO:0000256" key="5">
    <source>
        <dbReference type="SAM" id="Phobius"/>
    </source>
</evidence>
<feature type="transmembrane region" description="Helical" evidence="5">
    <location>
        <begin position="184"/>
        <end position="204"/>
    </location>
</feature>
<dbReference type="InterPro" id="IPR027469">
    <property type="entry name" value="Cation_efflux_TMD_sf"/>
</dbReference>
<dbReference type="AlphaFoldDB" id="A0A0S3KDZ4"/>
<comment type="subcellular location">
    <subcellularLocation>
        <location evidence="1">Membrane</location>
        <topology evidence="1">Multi-pass membrane protein</topology>
    </subcellularLocation>
</comment>
<feature type="transmembrane region" description="Helical" evidence="5">
    <location>
        <begin position="36"/>
        <end position="57"/>
    </location>
</feature>
<evidence type="ECO:0000313" key="10">
    <source>
        <dbReference type="Proteomes" id="UP000183039"/>
    </source>
</evidence>
<feature type="transmembrane region" description="Helical" evidence="5">
    <location>
        <begin position="78"/>
        <end position="99"/>
    </location>
</feature>
<dbReference type="GO" id="GO:0016020">
    <property type="term" value="C:membrane"/>
    <property type="evidence" value="ECO:0007669"/>
    <property type="project" value="UniProtKB-SubCell"/>
</dbReference>